<accession>A0ABR3QMN1</accession>
<organism evidence="2 3">
    <name type="scientific">Paraconiothyrium brasiliense</name>
    <dbReference type="NCBI Taxonomy" id="300254"/>
    <lineage>
        <taxon>Eukaryota</taxon>
        <taxon>Fungi</taxon>
        <taxon>Dikarya</taxon>
        <taxon>Ascomycota</taxon>
        <taxon>Pezizomycotina</taxon>
        <taxon>Dothideomycetes</taxon>
        <taxon>Pleosporomycetidae</taxon>
        <taxon>Pleosporales</taxon>
        <taxon>Massarineae</taxon>
        <taxon>Didymosphaeriaceae</taxon>
        <taxon>Paraconiothyrium</taxon>
    </lineage>
</organism>
<gene>
    <name evidence="2" type="ORF">SLS60_011013</name>
</gene>
<proteinExistence type="predicted"/>
<evidence type="ECO:0000313" key="3">
    <source>
        <dbReference type="Proteomes" id="UP001521785"/>
    </source>
</evidence>
<feature type="compositionally biased region" description="Basic and acidic residues" evidence="1">
    <location>
        <begin position="372"/>
        <end position="383"/>
    </location>
</feature>
<evidence type="ECO:0000256" key="1">
    <source>
        <dbReference type="SAM" id="MobiDB-lite"/>
    </source>
</evidence>
<feature type="region of interest" description="Disordered" evidence="1">
    <location>
        <begin position="22"/>
        <end position="58"/>
    </location>
</feature>
<reference evidence="2 3" key="1">
    <citation type="submission" date="2024-02" db="EMBL/GenBank/DDBJ databases">
        <title>De novo assembly and annotation of 12 fungi associated with fruit tree decline syndrome in Ontario, Canada.</title>
        <authorList>
            <person name="Sulman M."/>
            <person name="Ellouze W."/>
            <person name="Ilyukhin E."/>
        </authorList>
    </citation>
    <scope>NUCLEOTIDE SEQUENCE [LARGE SCALE GENOMIC DNA]</scope>
    <source>
        <strain evidence="2 3">M42-189</strain>
    </source>
</reference>
<comment type="caution">
    <text evidence="2">The sequence shown here is derived from an EMBL/GenBank/DDBJ whole genome shotgun (WGS) entry which is preliminary data.</text>
</comment>
<feature type="compositionally biased region" description="Low complexity" evidence="1">
    <location>
        <begin position="252"/>
        <end position="264"/>
    </location>
</feature>
<keyword evidence="3" id="KW-1185">Reference proteome</keyword>
<dbReference type="EMBL" id="JAKJXO020000019">
    <property type="protein sequence ID" value="KAL1593405.1"/>
    <property type="molecule type" value="Genomic_DNA"/>
</dbReference>
<sequence length="392" mass="43181">MRALPAVPTFLKPVQRHIKAPSKLQALSPSVGLTAHERQSDKSAPAKHRQDRLNDSTAPLAFEGTHRLQRTGYGDAHAAREDRMSNAMSITAQAKGLIDDETAKNWSTSWHTKGHIELNWSEQIAAKYNAENGTTSESLMSLKEAEAIKKKKDQDLEEWCMAYSLGIIDENGNPIGSRDKVPIIKSKSRERDARRADAKKEAEKQNPLKKVQEDKVTKKIRTKKTSDLPTIAGGSSPSLSLVEKPATKAGVKTATKPAEAAPKKAASKNAKKPDEAPIAHRPGRPSYAEYEYYELVALCRDRNIKSGGGDQAVRNRLIRDDIALDDGLPTRDAKNYASRNESKTVAPVVPNMPIAPPAVYVRPAPKKKGTKRTRDDHDDDQPRPKGKKVKTT</sequence>
<evidence type="ECO:0000313" key="2">
    <source>
        <dbReference type="EMBL" id="KAL1593405.1"/>
    </source>
</evidence>
<protein>
    <submittedName>
        <fullName evidence="2">Uncharacterized protein</fullName>
    </submittedName>
</protein>
<feature type="compositionally biased region" description="Basic and acidic residues" evidence="1">
    <location>
        <begin position="177"/>
        <end position="217"/>
    </location>
</feature>
<feature type="region of interest" description="Disordered" evidence="1">
    <location>
        <begin position="326"/>
        <end position="392"/>
    </location>
</feature>
<feature type="region of interest" description="Disordered" evidence="1">
    <location>
        <begin position="174"/>
        <end position="285"/>
    </location>
</feature>
<dbReference type="Proteomes" id="UP001521785">
    <property type="component" value="Unassembled WGS sequence"/>
</dbReference>
<name>A0ABR3QMN1_9PLEO</name>